<evidence type="ECO:0000256" key="4">
    <source>
        <dbReference type="ARBA" id="ARBA00022989"/>
    </source>
</evidence>
<accession>A0A1M6BGF2</accession>
<keyword evidence="2" id="KW-1003">Cell membrane</keyword>
<feature type="transmembrane region" description="Helical" evidence="6">
    <location>
        <begin position="416"/>
        <end position="436"/>
    </location>
</feature>
<feature type="transmembrane region" description="Helical" evidence="6">
    <location>
        <begin position="44"/>
        <end position="67"/>
    </location>
</feature>
<feature type="transmembrane region" description="Helical" evidence="6">
    <location>
        <begin position="127"/>
        <end position="146"/>
    </location>
</feature>
<organism evidence="7 8">
    <name type="scientific">Tangfeifania diversioriginum</name>
    <dbReference type="NCBI Taxonomy" id="1168035"/>
    <lineage>
        <taxon>Bacteria</taxon>
        <taxon>Pseudomonadati</taxon>
        <taxon>Bacteroidota</taxon>
        <taxon>Bacteroidia</taxon>
        <taxon>Marinilabiliales</taxon>
        <taxon>Prolixibacteraceae</taxon>
        <taxon>Tangfeifania</taxon>
    </lineage>
</organism>
<feature type="transmembrane region" description="Helical" evidence="6">
    <location>
        <begin position="180"/>
        <end position="200"/>
    </location>
</feature>
<dbReference type="GO" id="GO:0005886">
    <property type="term" value="C:plasma membrane"/>
    <property type="evidence" value="ECO:0007669"/>
    <property type="project" value="UniProtKB-SubCell"/>
</dbReference>
<evidence type="ECO:0000256" key="6">
    <source>
        <dbReference type="SAM" id="Phobius"/>
    </source>
</evidence>
<dbReference type="RefSeq" id="WP_073164919.1">
    <property type="nucleotide sequence ID" value="NZ_FQZE01000002.1"/>
</dbReference>
<dbReference type="InterPro" id="IPR050833">
    <property type="entry name" value="Poly_Biosynth_Transport"/>
</dbReference>
<gene>
    <name evidence="7" type="ORF">SAMN05444280_102209</name>
</gene>
<feature type="transmembrane region" description="Helical" evidence="6">
    <location>
        <begin position="87"/>
        <end position="107"/>
    </location>
</feature>
<evidence type="ECO:0000313" key="7">
    <source>
        <dbReference type="EMBL" id="SHI47668.1"/>
    </source>
</evidence>
<dbReference type="AlphaFoldDB" id="A0A1M6BGF2"/>
<feature type="transmembrane region" description="Helical" evidence="6">
    <location>
        <begin position="329"/>
        <end position="351"/>
    </location>
</feature>
<dbReference type="PANTHER" id="PTHR30250:SF11">
    <property type="entry name" value="O-ANTIGEN TRANSPORTER-RELATED"/>
    <property type="match status" value="1"/>
</dbReference>
<evidence type="ECO:0000256" key="5">
    <source>
        <dbReference type="ARBA" id="ARBA00023136"/>
    </source>
</evidence>
<dbReference type="STRING" id="1168035.SAMN05444280_102209"/>
<keyword evidence="8" id="KW-1185">Reference proteome</keyword>
<keyword evidence="5 6" id="KW-0472">Membrane</keyword>
<dbReference type="OrthoDB" id="1123219at2"/>
<dbReference type="GO" id="GO:0009252">
    <property type="term" value="P:peptidoglycan biosynthetic process"/>
    <property type="evidence" value="ECO:0007669"/>
    <property type="project" value="UniProtKB-KW"/>
</dbReference>
<proteinExistence type="predicted"/>
<feature type="transmembrane region" description="Helical" evidence="6">
    <location>
        <begin position="220"/>
        <end position="240"/>
    </location>
</feature>
<name>A0A1M6BGF2_9BACT</name>
<evidence type="ECO:0000256" key="1">
    <source>
        <dbReference type="ARBA" id="ARBA00004651"/>
    </source>
</evidence>
<sequence>MFLKKYINNISGLQVFQLIRFGTLLLISIVFAKSHLTTESIGNYEFFLFITALFCSFWINGLIQSFLPLYRKNKTFDSSATKSPEIFNAFILISFLSILTILILLIFKAPISGILGSSGSIPYFNLILVYIFFSSPSFLIEYIYLLKNRPGEILRYGIITFTAQFIFVSLPVFLEFDIKTALSGLIIISIIRYVWLIILLKKYTLFAISFNFIKEHIHFAWPLIISTLVGSSASYVDGFLVLNKFDEATFAIFRYGAKEFPLVLLMANALSTAMISEFSQKEKLTGVLVNLRKRSANLMHLLFPVTIFFLVFSHWLYPKIFNPDFAESAVIFNIYLLLIISRLVFPHTILIGMKKTNIIMHASFLELAVNVLLSIIFINLWGIKGVAFATVIAFAFQKIVWLTYNKKVLGISPKNYIPLKSLTIYSLITIVVFCLMY</sequence>
<feature type="transmembrane region" description="Helical" evidence="6">
    <location>
        <begin position="298"/>
        <end position="317"/>
    </location>
</feature>
<dbReference type="Proteomes" id="UP000184050">
    <property type="component" value="Unassembled WGS sequence"/>
</dbReference>
<feature type="transmembrane region" description="Helical" evidence="6">
    <location>
        <begin position="153"/>
        <end position="174"/>
    </location>
</feature>
<dbReference type="EMBL" id="FQZE01000002">
    <property type="protein sequence ID" value="SHI47668.1"/>
    <property type="molecule type" value="Genomic_DNA"/>
</dbReference>
<dbReference type="GO" id="GO:0008360">
    <property type="term" value="P:regulation of cell shape"/>
    <property type="evidence" value="ECO:0007669"/>
    <property type="project" value="UniProtKB-KW"/>
</dbReference>
<feature type="transmembrane region" description="Helical" evidence="6">
    <location>
        <begin position="12"/>
        <end position="32"/>
    </location>
</feature>
<dbReference type="PANTHER" id="PTHR30250">
    <property type="entry name" value="PST FAMILY PREDICTED COLANIC ACID TRANSPORTER"/>
    <property type="match status" value="1"/>
</dbReference>
<protein>
    <submittedName>
        <fullName evidence="7">Membrane protein involved in the export of O-antigen and teichoic acid</fullName>
    </submittedName>
</protein>
<keyword evidence="4 6" id="KW-1133">Transmembrane helix</keyword>
<reference evidence="7 8" key="1">
    <citation type="submission" date="2016-11" db="EMBL/GenBank/DDBJ databases">
        <authorList>
            <person name="Jaros S."/>
            <person name="Januszkiewicz K."/>
            <person name="Wedrychowicz H."/>
        </authorList>
    </citation>
    <scope>NUCLEOTIDE SEQUENCE [LARGE SCALE GENOMIC DNA]</scope>
    <source>
        <strain evidence="7 8">DSM 27063</strain>
    </source>
</reference>
<keyword evidence="3 6" id="KW-0812">Transmembrane</keyword>
<dbReference type="Pfam" id="PF13440">
    <property type="entry name" value="Polysacc_synt_3"/>
    <property type="match status" value="1"/>
</dbReference>
<evidence type="ECO:0000256" key="3">
    <source>
        <dbReference type="ARBA" id="ARBA00022692"/>
    </source>
</evidence>
<evidence type="ECO:0000313" key="8">
    <source>
        <dbReference type="Proteomes" id="UP000184050"/>
    </source>
</evidence>
<comment type="subcellular location">
    <subcellularLocation>
        <location evidence="1">Cell membrane</location>
        <topology evidence="1">Multi-pass membrane protein</topology>
    </subcellularLocation>
</comment>
<evidence type="ECO:0000256" key="2">
    <source>
        <dbReference type="ARBA" id="ARBA00022475"/>
    </source>
</evidence>